<dbReference type="EMBL" id="RDQH01000339">
    <property type="protein sequence ID" value="RXH79648.1"/>
    <property type="molecule type" value="Genomic_DNA"/>
</dbReference>
<feature type="region of interest" description="Disordered" evidence="1">
    <location>
        <begin position="131"/>
        <end position="153"/>
    </location>
</feature>
<protein>
    <recommendedName>
        <fullName evidence="2">KIB1-4 beta-propeller domain-containing protein</fullName>
    </recommendedName>
</protein>
<sequence>MGDLLLVDRHSDYNHKCKTVGHRFRIFKLEANEKKWVELGAEVLDDRILVLGDDGCYFVSSRDFPGCEGRSMYFNKPWNEKSYKHELARMLSRFGVFSLDSGSSNILRLADLPSSENMFFPSPTWTWPADKPYSRKHDHGEDSISTSEPTTKRRKIYVSL</sequence>
<evidence type="ECO:0000256" key="1">
    <source>
        <dbReference type="SAM" id="MobiDB-lite"/>
    </source>
</evidence>
<organism evidence="3 5">
    <name type="scientific">Malus domestica</name>
    <name type="common">Apple</name>
    <name type="synonym">Pyrus malus</name>
    <dbReference type="NCBI Taxonomy" id="3750"/>
    <lineage>
        <taxon>Eukaryota</taxon>
        <taxon>Viridiplantae</taxon>
        <taxon>Streptophyta</taxon>
        <taxon>Embryophyta</taxon>
        <taxon>Tracheophyta</taxon>
        <taxon>Spermatophyta</taxon>
        <taxon>Magnoliopsida</taxon>
        <taxon>eudicotyledons</taxon>
        <taxon>Gunneridae</taxon>
        <taxon>Pentapetalae</taxon>
        <taxon>rosids</taxon>
        <taxon>fabids</taxon>
        <taxon>Rosales</taxon>
        <taxon>Rosaceae</taxon>
        <taxon>Amygdaloideae</taxon>
        <taxon>Maleae</taxon>
        <taxon>Malus</taxon>
    </lineage>
</organism>
<feature type="domain" description="KIB1-4 beta-propeller" evidence="2">
    <location>
        <begin position="2"/>
        <end position="83"/>
    </location>
</feature>
<dbReference type="InterPro" id="IPR051304">
    <property type="entry name" value="SCF_F-box_domain"/>
</dbReference>
<evidence type="ECO:0000313" key="4">
    <source>
        <dbReference type="EMBL" id="RXI09937.1"/>
    </source>
</evidence>
<dbReference type="PANTHER" id="PTHR47123">
    <property type="entry name" value="F-BOX PROTEIN SKIP23"/>
    <property type="match status" value="1"/>
</dbReference>
<accession>A0A498I7D1</accession>
<evidence type="ECO:0000259" key="2">
    <source>
        <dbReference type="Pfam" id="PF03478"/>
    </source>
</evidence>
<evidence type="ECO:0000313" key="5">
    <source>
        <dbReference type="Proteomes" id="UP000290289"/>
    </source>
</evidence>
<dbReference type="EMBL" id="RDQH01000104">
    <property type="protein sequence ID" value="RXI09937.1"/>
    <property type="molecule type" value="Genomic_DNA"/>
</dbReference>
<name>A0A498I7D1_MALDO</name>
<reference evidence="3 5" key="1">
    <citation type="submission" date="2018-10" db="EMBL/GenBank/DDBJ databases">
        <title>A high-quality apple genome assembly.</title>
        <authorList>
            <person name="Hu J."/>
        </authorList>
    </citation>
    <scope>NUCLEOTIDE SEQUENCE [LARGE SCALE GENOMIC DNA]</scope>
    <source>
        <strain evidence="5">cv. HFTH1</strain>
        <tissue evidence="3">Young leaf</tissue>
    </source>
</reference>
<gene>
    <name evidence="4" type="ORF">DVH24_018960</name>
    <name evidence="3" type="ORF">DVH24_040795</name>
</gene>
<dbReference type="Pfam" id="PF03478">
    <property type="entry name" value="Beta-prop_KIB1-4"/>
    <property type="match status" value="1"/>
</dbReference>
<comment type="caution">
    <text evidence="3">The sequence shown here is derived from an EMBL/GenBank/DDBJ whole genome shotgun (WGS) entry which is preliminary data.</text>
</comment>
<proteinExistence type="predicted"/>
<dbReference type="Proteomes" id="UP000290289">
    <property type="component" value="Chromosome 13"/>
</dbReference>
<dbReference type="PANTHER" id="PTHR47123:SF15">
    <property type="entry name" value="F-BOX PROTEIN SKIP23"/>
    <property type="match status" value="1"/>
</dbReference>
<feature type="compositionally biased region" description="Basic and acidic residues" evidence="1">
    <location>
        <begin position="132"/>
        <end position="142"/>
    </location>
</feature>
<evidence type="ECO:0000313" key="3">
    <source>
        <dbReference type="EMBL" id="RXH79648.1"/>
    </source>
</evidence>
<dbReference type="InterPro" id="IPR005174">
    <property type="entry name" value="KIB1-4_b-propeller"/>
</dbReference>
<keyword evidence="5" id="KW-1185">Reference proteome</keyword>
<dbReference type="AlphaFoldDB" id="A0A498I7D1"/>